<feature type="region of interest" description="Disordered" evidence="3">
    <location>
        <begin position="189"/>
        <end position="212"/>
    </location>
</feature>
<evidence type="ECO:0000256" key="2">
    <source>
        <dbReference type="ARBA" id="ARBA00022801"/>
    </source>
</evidence>
<dbReference type="PANTHER" id="PTHR31793:SF27">
    <property type="entry name" value="NOVEL THIOESTERASE SUPERFAMILY DOMAIN AND SAPOSIN A-TYPE DOMAIN CONTAINING PROTEIN (0610012H03RIK)"/>
    <property type="match status" value="1"/>
</dbReference>
<comment type="similarity">
    <text evidence="1">Belongs to the 4-hydroxybenzoyl-CoA thioesterase family.</text>
</comment>
<feature type="compositionally biased region" description="Gly residues" evidence="3">
    <location>
        <begin position="189"/>
        <end position="198"/>
    </location>
</feature>
<dbReference type="EMBL" id="BANB01000721">
    <property type="protein sequence ID" value="GAN78278.1"/>
    <property type="molecule type" value="Genomic_DNA"/>
</dbReference>
<dbReference type="GO" id="GO:0047617">
    <property type="term" value="F:fatty acyl-CoA hydrolase activity"/>
    <property type="evidence" value="ECO:0007669"/>
    <property type="project" value="TreeGrafter"/>
</dbReference>
<comment type="caution">
    <text evidence="4">The sequence shown here is derived from an EMBL/GenBank/DDBJ whole genome shotgun (WGS) entry which is preliminary data.</text>
</comment>
<dbReference type="CDD" id="cd00586">
    <property type="entry name" value="4HBT"/>
    <property type="match status" value="1"/>
</dbReference>
<dbReference type="InterPro" id="IPR050563">
    <property type="entry name" value="4-hydroxybenzoyl-CoA_TE"/>
</dbReference>
<dbReference type="AlphaFoldDB" id="A0A0D6PAQ7"/>
<evidence type="ECO:0000313" key="5">
    <source>
        <dbReference type="Proteomes" id="UP000032680"/>
    </source>
</evidence>
<dbReference type="InterPro" id="IPR029069">
    <property type="entry name" value="HotDog_dom_sf"/>
</dbReference>
<reference evidence="4 5" key="1">
    <citation type="submission" date="2012-11" db="EMBL/GenBank/DDBJ databases">
        <title>Whole genome sequence of Acidisphaera rubrifaciens HS-AP3.</title>
        <authorList>
            <person name="Azuma Y."/>
            <person name="Higashiura N."/>
            <person name="Hirakawa H."/>
            <person name="Matsushita K."/>
        </authorList>
    </citation>
    <scope>NUCLEOTIDE SEQUENCE [LARGE SCALE GENOMIC DNA]</scope>
    <source>
        <strain evidence="4 5">HS-AP3</strain>
    </source>
</reference>
<proteinExistence type="inferred from homology"/>
<evidence type="ECO:0000313" key="4">
    <source>
        <dbReference type="EMBL" id="GAN78278.1"/>
    </source>
</evidence>
<accession>A0A0D6PAQ7</accession>
<evidence type="ECO:0000256" key="1">
    <source>
        <dbReference type="ARBA" id="ARBA00005953"/>
    </source>
</evidence>
<protein>
    <submittedName>
        <fullName evidence="4">Esterase</fullName>
    </submittedName>
</protein>
<dbReference type="Pfam" id="PF13279">
    <property type="entry name" value="4HBT_2"/>
    <property type="match status" value="1"/>
</dbReference>
<organism evidence="4 5">
    <name type="scientific">Acidisphaera rubrifaciens HS-AP3</name>
    <dbReference type="NCBI Taxonomy" id="1231350"/>
    <lineage>
        <taxon>Bacteria</taxon>
        <taxon>Pseudomonadati</taxon>
        <taxon>Pseudomonadota</taxon>
        <taxon>Alphaproteobacteria</taxon>
        <taxon>Acetobacterales</taxon>
        <taxon>Acetobacteraceae</taxon>
        <taxon>Acidisphaera</taxon>
    </lineage>
</organism>
<dbReference type="Proteomes" id="UP000032680">
    <property type="component" value="Unassembled WGS sequence"/>
</dbReference>
<gene>
    <name evidence="4" type="ORF">Asru_0722_02</name>
</gene>
<name>A0A0D6PAQ7_9PROT</name>
<keyword evidence="5" id="KW-1185">Reference proteome</keyword>
<sequence>MDRDGTGRGAGDEQASAGAVDLTRRETFAHWSRDLARWGDTDRIGHLNNAVFATFFETGRVSLIHDRTLMLGPPGTLFVIARLAIDFRAEMHWPGEVEIGTGLLRIGRSSVTLGQALFQAGRCTATAESTLVLIDAATRRATPFPPASRATFHRFALPAHAADAADEDRPGGVAGGLAGGLAGGIAGGAAQGESGGDAVGQPGASHVRGGAG</sequence>
<dbReference type="RefSeq" id="WP_084623814.1">
    <property type="nucleotide sequence ID" value="NZ_BANB01000721.1"/>
</dbReference>
<evidence type="ECO:0000256" key="3">
    <source>
        <dbReference type="SAM" id="MobiDB-lite"/>
    </source>
</evidence>
<dbReference type="SUPFAM" id="SSF54637">
    <property type="entry name" value="Thioesterase/thiol ester dehydrase-isomerase"/>
    <property type="match status" value="1"/>
</dbReference>
<keyword evidence="2" id="KW-0378">Hydrolase</keyword>
<dbReference type="Gene3D" id="3.10.129.10">
    <property type="entry name" value="Hotdog Thioesterase"/>
    <property type="match status" value="1"/>
</dbReference>
<dbReference type="PANTHER" id="PTHR31793">
    <property type="entry name" value="4-HYDROXYBENZOYL-COA THIOESTERASE FAMILY MEMBER"/>
    <property type="match status" value="1"/>
</dbReference>